<evidence type="ECO:0000256" key="8">
    <source>
        <dbReference type="ARBA" id="ARBA00022960"/>
    </source>
</evidence>
<comment type="similarity">
    <text evidence="2 17">Belongs to the UppP family.</text>
</comment>
<feature type="transmembrane region" description="Helical" evidence="17">
    <location>
        <begin position="80"/>
        <end position="100"/>
    </location>
</feature>
<evidence type="ECO:0000256" key="12">
    <source>
        <dbReference type="ARBA" id="ARBA00023251"/>
    </source>
</evidence>
<evidence type="ECO:0000256" key="5">
    <source>
        <dbReference type="ARBA" id="ARBA00022475"/>
    </source>
</evidence>
<comment type="function">
    <text evidence="17">Catalyzes the dephosphorylation of undecaprenyl diphosphate (UPP). Confers resistance to bacitracin.</text>
</comment>
<evidence type="ECO:0000256" key="9">
    <source>
        <dbReference type="ARBA" id="ARBA00022984"/>
    </source>
</evidence>
<feature type="transmembrane region" description="Helical" evidence="17">
    <location>
        <begin position="43"/>
        <end position="60"/>
    </location>
</feature>
<evidence type="ECO:0000256" key="11">
    <source>
        <dbReference type="ARBA" id="ARBA00023136"/>
    </source>
</evidence>
<keyword evidence="13 17" id="KW-0961">Cell wall biogenesis/degradation</keyword>
<evidence type="ECO:0000256" key="2">
    <source>
        <dbReference type="ARBA" id="ARBA00010621"/>
    </source>
</evidence>
<dbReference type="NCBIfam" id="TIGR00753">
    <property type="entry name" value="undec_PP_bacA"/>
    <property type="match status" value="1"/>
</dbReference>
<dbReference type="RefSeq" id="WP_068678549.1">
    <property type="nucleotide sequence ID" value="NZ_LYPA01000019.1"/>
</dbReference>
<evidence type="ECO:0000256" key="15">
    <source>
        <dbReference type="ARBA" id="ARBA00032932"/>
    </source>
</evidence>
<dbReference type="HAMAP" id="MF_01006">
    <property type="entry name" value="Undec_diphosphatase"/>
    <property type="match status" value="1"/>
</dbReference>
<dbReference type="EC" id="3.6.1.27" evidence="3 17"/>
<dbReference type="GO" id="GO:0005886">
    <property type="term" value="C:plasma membrane"/>
    <property type="evidence" value="ECO:0007669"/>
    <property type="project" value="UniProtKB-SubCell"/>
</dbReference>
<evidence type="ECO:0000256" key="1">
    <source>
        <dbReference type="ARBA" id="ARBA00004651"/>
    </source>
</evidence>
<dbReference type="GO" id="GO:0009252">
    <property type="term" value="P:peptidoglycan biosynthetic process"/>
    <property type="evidence" value="ECO:0007669"/>
    <property type="project" value="UniProtKB-KW"/>
</dbReference>
<keyword evidence="8 17" id="KW-0133">Cell shape</keyword>
<dbReference type="NCBIfam" id="NF001389">
    <property type="entry name" value="PRK00281.1-2"/>
    <property type="match status" value="1"/>
</dbReference>
<dbReference type="Pfam" id="PF02673">
    <property type="entry name" value="BacA"/>
    <property type="match status" value="1"/>
</dbReference>
<dbReference type="PANTHER" id="PTHR30622">
    <property type="entry name" value="UNDECAPRENYL-DIPHOSPHATASE"/>
    <property type="match status" value="1"/>
</dbReference>
<organism evidence="18 19">
    <name type="scientific">Paenibacillus oryzae</name>
    <dbReference type="NCBI Taxonomy" id="1844972"/>
    <lineage>
        <taxon>Bacteria</taxon>
        <taxon>Bacillati</taxon>
        <taxon>Bacillota</taxon>
        <taxon>Bacilli</taxon>
        <taxon>Bacillales</taxon>
        <taxon>Paenibacillaceae</taxon>
        <taxon>Paenibacillus</taxon>
    </lineage>
</organism>
<dbReference type="NCBIfam" id="NF001390">
    <property type="entry name" value="PRK00281.1-4"/>
    <property type="match status" value="1"/>
</dbReference>
<evidence type="ECO:0000256" key="3">
    <source>
        <dbReference type="ARBA" id="ARBA00012374"/>
    </source>
</evidence>
<keyword evidence="9 17" id="KW-0573">Peptidoglycan synthesis</keyword>
<dbReference type="GO" id="GO:0046677">
    <property type="term" value="P:response to antibiotic"/>
    <property type="evidence" value="ECO:0007669"/>
    <property type="project" value="UniProtKB-UniRule"/>
</dbReference>
<keyword evidence="11 17" id="KW-0472">Membrane</keyword>
<sequence>MDLIHAIIMGIVEGLTEFLPVSSTGHLILTAELLNFTGDRAKTFEVVIQLGAVLAVLVLYRNRFLKLLNFNFRKGSGLNALHIALAMLPAGLLGVLLHGVIKEYLFGPKTVLVGLVIGGVLMIIADKAKVPVKAEGLDDITYKQAFLIGCFQILSLWPGFSRSGSTISGGMLTGTSQKASAEFTFIVSVPIMMGASAVDLVGSREFLTLNDLPLFAIGLIAAFVVGMIAVVTFINMMKKIRLSWFAYYRFGLAALFAWIILF</sequence>
<keyword evidence="19" id="KW-1185">Reference proteome</keyword>
<evidence type="ECO:0000256" key="6">
    <source>
        <dbReference type="ARBA" id="ARBA00022692"/>
    </source>
</evidence>
<dbReference type="GO" id="GO:0008360">
    <property type="term" value="P:regulation of cell shape"/>
    <property type="evidence" value="ECO:0007669"/>
    <property type="project" value="UniProtKB-KW"/>
</dbReference>
<dbReference type="Proteomes" id="UP000092024">
    <property type="component" value="Unassembled WGS sequence"/>
</dbReference>
<name>A0A1A5YV86_9BACL</name>
<comment type="miscellaneous">
    <text evidence="17">Bacitracin is thought to be involved in the inhibition of peptidoglycan synthesis by sequestering undecaprenyl diphosphate, thereby reducing the pool of lipid carrier available.</text>
</comment>
<dbReference type="InterPro" id="IPR003824">
    <property type="entry name" value="UppP"/>
</dbReference>
<evidence type="ECO:0000256" key="13">
    <source>
        <dbReference type="ARBA" id="ARBA00023316"/>
    </source>
</evidence>
<dbReference type="PANTHER" id="PTHR30622:SF3">
    <property type="entry name" value="UNDECAPRENYL-DIPHOSPHATASE"/>
    <property type="match status" value="1"/>
</dbReference>
<evidence type="ECO:0000256" key="17">
    <source>
        <dbReference type="HAMAP-Rule" id="MF_01006"/>
    </source>
</evidence>
<gene>
    <name evidence="17" type="primary">uppP</name>
    <name evidence="18" type="ORF">A7K91_02625</name>
</gene>
<keyword evidence="5 17" id="KW-1003">Cell membrane</keyword>
<dbReference type="STRING" id="1844972.A7K91_02625"/>
<protein>
    <recommendedName>
        <fullName evidence="4 17">Undecaprenyl-diphosphatase</fullName>
        <ecNumber evidence="3 17">3.6.1.27</ecNumber>
    </recommendedName>
    <alternativeName>
        <fullName evidence="15 17">Bacitracin resistance protein</fullName>
    </alternativeName>
    <alternativeName>
        <fullName evidence="14 17">Undecaprenyl pyrophosphate phosphatase</fullName>
    </alternativeName>
</protein>
<dbReference type="AlphaFoldDB" id="A0A1A5YV86"/>
<evidence type="ECO:0000256" key="10">
    <source>
        <dbReference type="ARBA" id="ARBA00022989"/>
    </source>
</evidence>
<evidence type="ECO:0000256" key="16">
    <source>
        <dbReference type="ARBA" id="ARBA00047594"/>
    </source>
</evidence>
<feature type="transmembrane region" description="Helical" evidence="17">
    <location>
        <begin position="214"/>
        <end position="236"/>
    </location>
</feature>
<evidence type="ECO:0000256" key="7">
    <source>
        <dbReference type="ARBA" id="ARBA00022801"/>
    </source>
</evidence>
<dbReference type="GO" id="GO:0071555">
    <property type="term" value="P:cell wall organization"/>
    <property type="evidence" value="ECO:0007669"/>
    <property type="project" value="UniProtKB-KW"/>
</dbReference>
<comment type="subcellular location">
    <subcellularLocation>
        <location evidence="1 17">Cell membrane</location>
        <topology evidence="1 17">Multi-pass membrane protein</topology>
    </subcellularLocation>
</comment>
<evidence type="ECO:0000313" key="19">
    <source>
        <dbReference type="Proteomes" id="UP000092024"/>
    </source>
</evidence>
<keyword evidence="10 17" id="KW-1133">Transmembrane helix</keyword>
<keyword evidence="7 17" id="KW-0378">Hydrolase</keyword>
<accession>A0A1A5YV86</accession>
<evidence type="ECO:0000256" key="4">
    <source>
        <dbReference type="ARBA" id="ARBA00021581"/>
    </source>
</evidence>
<reference evidence="18 19" key="1">
    <citation type="submission" date="2016-05" db="EMBL/GenBank/DDBJ databases">
        <title>Paenibacillus oryzae. sp. nov., isolated from the rice root.</title>
        <authorList>
            <person name="Zhang J."/>
            <person name="Zhang X."/>
        </authorList>
    </citation>
    <scope>NUCLEOTIDE SEQUENCE [LARGE SCALE GENOMIC DNA]</scope>
    <source>
        <strain evidence="18 19">1DrF-4</strain>
    </source>
</reference>
<feature type="transmembrane region" description="Helical" evidence="17">
    <location>
        <begin position="106"/>
        <end position="125"/>
    </location>
</feature>
<proteinExistence type="inferred from homology"/>
<evidence type="ECO:0000256" key="14">
    <source>
        <dbReference type="ARBA" id="ARBA00032707"/>
    </source>
</evidence>
<feature type="transmembrane region" description="Helical" evidence="17">
    <location>
        <begin position="183"/>
        <end position="202"/>
    </location>
</feature>
<keyword evidence="12 17" id="KW-0046">Antibiotic resistance</keyword>
<dbReference type="OrthoDB" id="9808289at2"/>
<dbReference type="EMBL" id="LYPA01000019">
    <property type="protein sequence ID" value="OBR69295.1"/>
    <property type="molecule type" value="Genomic_DNA"/>
</dbReference>
<comment type="catalytic activity">
    <reaction evidence="16 17">
        <text>di-trans,octa-cis-undecaprenyl diphosphate + H2O = di-trans,octa-cis-undecaprenyl phosphate + phosphate + H(+)</text>
        <dbReference type="Rhea" id="RHEA:28094"/>
        <dbReference type="ChEBI" id="CHEBI:15377"/>
        <dbReference type="ChEBI" id="CHEBI:15378"/>
        <dbReference type="ChEBI" id="CHEBI:43474"/>
        <dbReference type="ChEBI" id="CHEBI:58405"/>
        <dbReference type="ChEBI" id="CHEBI:60392"/>
        <dbReference type="EC" id="3.6.1.27"/>
    </reaction>
</comment>
<feature type="transmembrane region" description="Helical" evidence="17">
    <location>
        <begin position="242"/>
        <end position="261"/>
    </location>
</feature>
<dbReference type="GO" id="GO:0050380">
    <property type="term" value="F:undecaprenyl-diphosphatase activity"/>
    <property type="evidence" value="ECO:0007669"/>
    <property type="project" value="UniProtKB-UniRule"/>
</dbReference>
<evidence type="ECO:0000313" key="18">
    <source>
        <dbReference type="EMBL" id="OBR69295.1"/>
    </source>
</evidence>
<keyword evidence="6 17" id="KW-0812">Transmembrane</keyword>
<comment type="caution">
    <text evidence="18">The sequence shown here is derived from an EMBL/GenBank/DDBJ whole genome shotgun (WGS) entry which is preliminary data.</text>
</comment>